<dbReference type="EMBL" id="CP028130">
    <property type="protein sequence ID" value="AZZ55691.1"/>
    <property type="molecule type" value="Genomic_DNA"/>
</dbReference>
<dbReference type="KEGG" id="ria:C7V51_07195"/>
<evidence type="ECO:0000313" key="2">
    <source>
        <dbReference type="Proteomes" id="UP000283946"/>
    </source>
</evidence>
<evidence type="ECO:0000313" key="1">
    <source>
        <dbReference type="EMBL" id="AZZ55691.1"/>
    </source>
</evidence>
<dbReference type="RefSeq" id="WP_104264297.1">
    <property type="nucleotide sequence ID" value="NZ_CP028130.1"/>
</dbReference>
<organism evidence="1 2">
    <name type="scientific">Rathayibacter iranicus</name>
    <dbReference type="NCBI Taxonomy" id="59737"/>
    <lineage>
        <taxon>Bacteria</taxon>
        <taxon>Bacillati</taxon>
        <taxon>Actinomycetota</taxon>
        <taxon>Actinomycetes</taxon>
        <taxon>Micrococcales</taxon>
        <taxon>Microbacteriaceae</taxon>
        <taxon>Rathayibacter</taxon>
    </lineage>
</organism>
<protein>
    <submittedName>
        <fullName evidence="1">DUF1579 domain-containing protein</fullName>
    </submittedName>
</protein>
<reference evidence="1 2" key="1">
    <citation type="submission" date="2018-03" db="EMBL/GenBank/DDBJ databases">
        <title>Bacteriophage NCPPB3778 and a type I-E CRISPR drive the evolution of the US Biological Select Agent, Rathayibacter toxicus.</title>
        <authorList>
            <person name="Davis E.W.II."/>
            <person name="Tabima J.F."/>
            <person name="Weisberg A.J."/>
            <person name="Dantas Lopes L."/>
            <person name="Wiseman M.S."/>
            <person name="Wiseman M.S."/>
            <person name="Pupko T."/>
            <person name="Belcher M.S."/>
            <person name="Sechler A.J."/>
            <person name="Tancos M.A."/>
            <person name="Schroeder B.K."/>
            <person name="Murray T.D."/>
            <person name="Luster D.G."/>
            <person name="Schneider W.L."/>
            <person name="Rogers E."/>
            <person name="Andreote F.D."/>
            <person name="Grunwald N.J."/>
            <person name="Putnam M.L."/>
            <person name="Chang J.H."/>
        </authorList>
    </citation>
    <scope>NUCLEOTIDE SEQUENCE [LARGE SCALE GENOMIC DNA]</scope>
    <source>
        <strain evidence="1 2">NCCPB 2253</strain>
    </source>
</reference>
<dbReference type="AlphaFoldDB" id="A0AAD1AGA3"/>
<dbReference type="Pfam" id="PF07617">
    <property type="entry name" value="DUF1579"/>
    <property type="match status" value="1"/>
</dbReference>
<proteinExistence type="predicted"/>
<accession>A0AAD1AGA3</accession>
<dbReference type="InterPro" id="IPR011473">
    <property type="entry name" value="DUF1579"/>
</dbReference>
<gene>
    <name evidence="1" type="ORF">C7V51_07195</name>
</gene>
<sequence length="162" mass="18402">MTNNGTKIAGKEMERLAFLIGRWEGETVVHASDGRTVPGRIHGEAIAILDGAWIQWSFEQTPNEVVTRRQRGRYLFGWDPVRQAYSAIYFDDRGNTLIEHTAQPLHPEALTFVGETVLADTGPVLFEDEISSDHDHHFRNRVHMTIDGVRHLHGVFECKRIG</sequence>
<name>A0AAD1AGA3_9MICO</name>
<dbReference type="Proteomes" id="UP000283946">
    <property type="component" value="Chromosome"/>
</dbReference>